<dbReference type="OrthoDB" id="2498029at2759"/>
<organism evidence="2 3">
    <name type="scientific">Mucuna pruriens</name>
    <name type="common">Velvet bean</name>
    <name type="synonym">Dolichos pruriens</name>
    <dbReference type="NCBI Taxonomy" id="157652"/>
    <lineage>
        <taxon>Eukaryota</taxon>
        <taxon>Viridiplantae</taxon>
        <taxon>Streptophyta</taxon>
        <taxon>Embryophyta</taxon>
        <taxon>Tracheophyta</taxon>
        <taxon>Spermatophyta</taxon>
        <taxon>Magnoliopsida</taxon>
        <taxon>eudicotyledons</taxon>
        <taxon>Gunneridae</taxon>
        <taxon>Pentapetalae</taxon>
        <taxon>rosids</taxon>
        <taxon>fabids</taxon>
        <taxon>Fabales</taxon>
        <taxon>Fabaceae</taxon>
        <taxon>Papilionoideae</taxon>
        <taxon>50 kb inversion clade</taxon>
        <taxon>NPAAA clade</taxon>
        <taxon>indigoferoid/millettioid clade</taxon>
        <taxon>Phaseoleae</taxon>
        <taxon>Mucuna</taxon>
    </lineage>
</organism>
<dbReference type="InterPro" id="IPR022742">
    <property type="entry name" value="Hydrolase_4"/>
</dbReference>
<comment type="caution">
    <text evidence="2">The sequence shown here is derived from an EMBL/GenBank/DDBJ whole genome shotgun (WGS) entry which is preliminary data.</text>
</comment>
<dbReference type="InterPro" id="IPR051044">
    <property type="entry name" value="MAG_DAG_Lipase"/>
</dbReference>
<feature type="non-terminal residue" evidence="2">
    <location>
        <position position="166"/>
    </location>
</feature>
<reference evidence="2" key="1">
    <citation type="submission" date="2018-05" db="EMBL/GenBank/DDBJ databases">
        <title>Draft genome of Mucuna pruriens seed.</title>
        <authorList>
            <person name="Nnadi N.E."/>
            <person name="Vos R."/>
            <person name="Hasami M.H."/>
            <person name="Devisetty U.K."/>
            <person name="Aguiy J.C."/>
        </authorList>
    </citation>
    <scope>NUCLEOTIDE SEQUENCE [LARGE SCALE GENOMIC DNA]</scope>
    <source>
        <strain evidence="2">JCA_2017</strain>
    </source>
</reference>
<keyword evidence="3" id="KW-1185">Reference proteome</keyword>
<dbReference type="Proteomes" id="UP000257109">
    <property type="component" value="Unassembled WGS sequence"/>
</dbReference>
<sequence>MDQKFKYYEVYMRNSRGLKLFSCRWLPFSSPKGLIFLCHGYAMECSTFMRACGEKLASAGYAVFGVDYEGHGRSGGIRCLITKFDNIVDDCEDFFKSICALISLLKHLKSSYVNLLSHSDILELQEYRGKSKFLYGDSMGGSVCLVLHKRDPLFWNGAILVAPMCK</sequence>
<evidence type="ECO:0000259" key="1">
    <source>
        <dbReference type="Pfam" id="PF12146"/>
    </source>
</evidence>
<dbReference type="AlphaFoldDB" id="A0A371EIN6"/>
<gene>
    <name evidence="2" type="primary">CSE</name>
    <name evidence="2" type="ORF">CR513_55393</name>
</gene>
<feature type="domain" description="Serine aminopeptidase S33" evidence="1">
    <location>
        <begin position="117"/>
        <end position="166"/>
    </location>
</feature>
<dbReference type="Pfam" id="PF12146">
    <property type="entry name" value="Hydrolase_4"/>
    <property type="match status" value="2"/>
</dbReference>
<accession>A0A371EIN6</accession>
<protein>
    <submittedName>
        <fullName evidence="2">Caffeoylshikimate esterase</fullName>
    </submittedName>
</protein>
<dbReference type="SUPFAM" id="SSF53474">
    <property type="entry name" value="alpha/beta-Hydrolases"/>
    <property type="match status" value="1"/>
</dbReference>
<dbReference type="Gene3D" id="3.40.50.1820">
    <property type="entry name" value="alpha/beta hydrolase"/>
    <property type="match status" value="1"/>
</dbReference>
<evidence type="ECO:0000313" key="2">
    <source>
        <dbReference type="EMBL" id="RDX65903.1"/>
    </source>
</evidence>
<dbReference type="InterPro" id="IPR029058">
    <property type="entry name" value="AB_hydrolase_fold"/>
</dbReference>
<dbReference type="PANTHER" id="PTHR11614">
    <property type="entry name" value="PHOSPHOLIPASE-RELATED"/>
    <property type="match status" value="1"/>
</dbReference>
<dbReference type="EMBL" id="QJKJ01013682">
    <property type="protein sequence ID" value="RDX65903.1"/>
    <property type="molecule type" value="Genomic_DNA"/>
</dbReference>
<proteinExistence type="predicted"/>
<dbReference type="STRING" id="157652.A0A371EIN6"/>
<feature type="non-terminal residue" evidence="2">
    <location>
        <position position="1"/>
    </location>
</feature>
<name>A0A371EIN6_MUCPR</name>
<feature type="domain" description="Serine aminopeptidase S33" evidence="1">
    <location>
        <begin position="30"/>
        <end position="99"/>
    </location>
</feature>
<evidence type="ECO:0000313" key="3">
    <source>
        <dbReference type="Proteomes" id="UP000257109"/>
    </source>
</evidence>